<name>A0ABU6K8T9_9RHOO</name>
<feature type="compositionally biased region" description="Basic and acidic residues" evidence="1">
    <location>
        <begin position="28"/>
        <end position="44"/>
    </location>
</feature>
<protein>
    <submittedName>
        <fullName evidence="2">Uncharacterized protein</fullName>
    </submittedName>
</protein>
<evidence type="ECO:0000313" key="2">
    <source>
        <dbReference type="EMBL" id="MEC5388111.1"/>
    </source>
</evidence>
<keyword evidence="3" id="KW-1185">Reference proteome</keyword>
<organism evidence="2 3">
    <name type="scientific">Uliginosibacterium silvisoli</name>
    <dbReference type="NCBI Taxonomy" id="3114758"/>
    <lineage>
        <taxon>Bacteria</taxon>
        <taxon>Pseudomonadati</taxon>
        <taxon>Pseudomonadota</taxon>
        <taxon>Betaproteobacteria</taxon>
        <taxon>Rhodocyclales</taxon>
        <taxon>Zoogloeaceae</taxon>
        <taxon>Uliginosibacterium</taxon>
    </lineage>
</organism>
<dbReference type="RefSeq" id="WP_327601080.1">
    <property type="nucleotide sequence ID" value="NZ_JAYXHS010000004.1"/>
</dbReference>
<sequence length="87" mass="9517">MSTLNSFGLQKAMQKKIKGQIEAAPMRGKSETVDKREQRKRDQEQGLIPFACKLPSALVEQVREQAAAHEGGINGLVAELLAKALTK</sequence>
<evidence type="ECO:0000313" key="3">
    <source>
        <dbReference type="Proteomes" id="UP001331561"/>
    </source>
</evidence>
<comment type="caution">
    <text evidence="2">The sequence shown here is derived from an EMBL/GenBank/DDBJ whole genome shotgun (WGS) entry which is preliminary data.</text>
</comment>
<reference evidence="2 3" key="1">
    <citation type="submission" date="2024-01" db="EMBL/GenBank/DDBJ databases">
        <title>Uliginosibacterium soil sp. nov.</title>
        <authorList>
            <person name="Lv Y."/>
        </authorList>
    </citation>
    <scope>NUCLEOTIDE SEQUENCE [LARGE SCALE GENOMIC DNA]</scope>
    <source>
        <strain evidence="2 3">H3</strain>
    </source>
</reference>
<evidence type="ECO:0000256" key="1">
    <source>
        <dbReference type="SAM" id="MobiDB-lite"/>
    </source>
</evidence>
<accession>A0ABU6K8T9</accession>
<dbReference type="Proteomes" id="UP001331561">
    <property type="component" value="Unassembled WGS sequence"/>
</dbReference>
<dbReference type="EMBL" id="JAYXHS010000004">
    <property type="protein sequence ID" value="MEC5388111.1"/>
    <property type="molecule type" value="Genomic_DNA"/>
</dbReference>
<gene>
    <name evidence="2" type="ORF">VVD49_20425</name>
</gene>
<proteinExistence type="predicted"/>
<feature type="region of interest" description="Disordered" evidence="1">
    <location>
        <begin position="18"/>
        <end position="46"/>
    </location>
</feature>